<comment type="similarity">
    <text evidence="1">Belongs to the glycosyltransferase 2 family. WaaE/KdtX subfamily.</text>
</comment>
<accession>A0A2T6C0P8</accession>
<feature type="domain" description="Glycosyltransferase 2-like" evidence="2">
    <location>
        <begin position="5"/>
        <end position="129"/>
    </location>
</feature>
<dbReference type="InterPro" id="IPR001173">
    <property type="entry name" value="Glyco_trans_2-like"/>
</dbReference>
<dbReference type="Gene3D" id="3.90.550.10">
    <property type="entry name" value="Spore Coat Polysaccharide Biosynthesis Protein SpsA, Chain A"/>
    <property type="match status" value="1"/>
</dbReference>
<dbReference type="SUPFAM" id="SSF53448">
    <property type="entry name" value="Nucleotide-diphospho-sugar transferases"/>
    <property type="match status" value="1"/>
</dbReference>
<evidence type="ECO:0000259" key="2">
    <source>
        <dbReference type="Pfam" id="PF00535"/>
    </source>
</evidence>
<keyword evidence="3" id="KW-0808">Transferase</keyword>
<sequence>MPTLSVIIPTYNEALYLKDALYSVQFADEIIVIDSLSTDETVAIAEAHDCKVISRKFDNFSNQKNHALQFATCDWVLFLDADERITYPLQQEIMQAMQSGKHTAYKLNFPHFYMNRFLYYHNNDVTRLVVREKCHFEGNVHEKLIVDGSVGQLKNKVLHYTYKGLLHYISKKDKYAWFQAERMLEKGKKATYFHLAFKPMYRFFHEYIVKRGFMDGVPGLAVAGINAYGVFSRYVKLILLKKGMR</sequence>
<evidence type="ECO:0000313" key="4">
    <source>
        <dbReference type="Proteomes" id="UP000244090"/>
    </source>
</evidence>
<dbReference type="CDD" id="cd02511">
    <property type="entry name" value="Beta4Glucosyltransferase"/>
    <property type="match status" value="1"/>
</dbReference>
<dbReference type="Pfam" id="PF00535">
    <property type="entry name" value="Glycos_transf_2"/>
    <property type="match status" value="1"/>
</dbReference>
<evidence type="ECO:0000256" key="1">
    <source>
        <dbReference type="ARBA" id="ARBA00038494"/>
    </source>
</evidence>
<dbReference type="GO" id="GO:0016740">
    <property type="term" value="F:transferase activity"/>
    <property type="evidence" value="ECO:0007669"/>
    <property type="project" value="UniProtKB-KW"/>
</dbReference>
<dbReference type="EMBL" id="QBKT01000003">
    <property type="protein sequence ID" value="PTX61913.1"/>
    <property type="molecule type" value="Genomic_DNA"/>
</dbReference>
<dbReference type="RefSeq" id="WP_108114151.1">
    <property type="nucleotide sequence ID" value="NZ_QBKT01000003.1"/>
</dbReference>
<keyword evidence="4" id="KW-1185">Reference proteome</keyword>
<dbReference type="Proteomes" id="UP000244090">
    <property type="component" value="Unassembled WGS sequence"/>
</dbReference>
<organism evidence="3 4">
    <name type="scientific">Kordia periserrulae</name>
    <dbReference type="NCBI Taxonomy" id="701523"/>
    <lineage>
        <taxon>Bacteria</taxon>
        <taxon>Pseudomonadati</taxon>
        <taxon>Bacteroidota</taxon>
        <taxon>Flavobacteriia</taxon>
        <taxon>Flavobacteriales</taxon>
        <taxon>Flavobacteriaceae</taxon>
        <taxon>Kordia</taxon>
    </lineage>
</organism>
<protein>
    <submittedName>
        <fullName evidence="3">Glycosyltransferase involved in cell wall biosynthesis</fullName>
    </submittedName>
</protein>
<reference evidence="3 4" key="1">
    <citation type="submission" date="2018-04" db="EMBL/GenBank/DDBJ databases">
        <title>Genomic Encyclopedia of Archaeal and Bacterial Type Strains, Phase II (KMG-II): from individual species to whole genera.</title>
        <authorList>
            <person name="Goeker M."/>
        </authorList>
    </citation>
    <scope>NUCLEOTIDE SEQUENCE [LARGE SCALE GENOMIC DNA]</scope>
    <source>
        <strain evidence="3 4">DSM 25731</strain>
    </source>
</reference>
<dbReference type="AlphaFoldDB" id="A0A2T6C0P8"/>
<dbReference type="InterPro" id="IPR029044">
    <property type="entry name" value="Nucleotide-diphossugar_trans"/>
</dbReference>
<dbReference type="OrthoDB" id="9815923at2"/>
<dbReference type="PANTHER" id="PTHR43630:SF2">
    <property type="entry name" value="GLYCOSYLTRANSFERASE"/>
    <property type="match status" value="1"/>
</dbReference>
<evidence type="ECO:0000313" key="3">
    <source>
        <dbReference type="EMBL" id="PTX61913.1"/>
    </source>
</evidence>
<comment type="caution">
    <text evidence="3">The sequence shown here is derived from an EMBL/GenBank/DDBJ whole genome shotgun (WGS) entry which is preliminary data.</text>
</comment>
<dbReference type="PANTHER" id="PTHR43630">
    <property type="entry name" value="POLY-BETA-1,6-N-ACETYL-D-GLUCOSAMINE SYNTHASE"/>
    <property type="match status" value="1"/>
</dbReference>
<name>A0A2T6C0P8_9FLAO</name>
<gene>
    <name evidence="3" type="ORF">C8N46_10310</name>
</gene>
<proteinExistence type="inferred from homology"/>